<dbReference type="AlphaFoldDB" id="X6PDQ1"/>
<evidence type="ECO:0000256" key="1">
    <source>
        <dbReference type="ARBA" id="ARBA00022574"/>
    </source>
</evidence>
<dbReference type="InterPro" id="IPR019775">
    <property type="entry name" value="WD40_repeat_CS"/>
</dbReference>
<reference evidence="4 5" key="1">
    <citation type="journal article" date="2013" name="Curr. Biol.">
        <title>The Genome of the Foraminiferan Reticulomyxa filosa.</title>
        <authorList>
            <person name="Glockner G."/>
            <person name="Hulsmann N."/>
            <person name="Schleicher M."/>
            <person name="Noegel A.A."/>
            <person name="Eichinger L."/>
            <person name="Gallinger C."/>
            <person name="Pawlowski J."/>
            <person name="Sierra R."/>
            <person name="Euteneuer U."/>
            <person name="Pillet L."/>
            <person name="Moustafa A."/>
            <person name="Platzer M."/>
            <person name="Groth M."/>
            <person name="Szafranski K."/>
            <person name="Schliwa M."/>
        </authorList>
    </citation>
    <scope>NUCLEOTIDE SEQUENCE [LARGE SCALE GENOMIC DNA]</scope>
</reference>
<dbReference type="InterPro" id="IPR020472">
    <property type="entry name" value="WD40_PAC1"/>
</dbReference>
<dbReference type="InterPro" id="IPR015943">
    <property type="entry name" value="WD40/YVTN_repeat-like_dom_sf"/>
</dbReference>
<dbReference type="SMART" id="SM00320">
    <property type="entry name" value="WD40"/>
    <property type="match status" value="7"/>
</dbReference>
<dbReference type="PANTHER" id="PTHR19879:SF9">
    <property type="entry name" value="TRANSCRIPTION INITIATION FACTOR TFIID SUBUNIT 5"/>
    <property type="match status" value="1"/>
</dbReference>
<dbReference type="PRINTS" id="PR00320">
    <property type="entry name" value="GPROTEINBRPT"/>
</dbReference>
<dbReference type="PROSITE" id="PS50082">
    <property type="entry name" value="WD_REPEATS_2"/>
    <property type="match status" value="5"/>
</dbReference>
<dbReference type="Gene3D" id="2.130.10.10">
    <property type="entry name" value="YVTN repeat-like/Quinoprotein amine dehydrogenase"/>
    <property type="match status" value="3"/>
</dbReference>
<feature type="repeat" description="WD" evidence="3">
    <location>
        <begin position="128"/>
        <end position="169"/>
    </location>
</feature>
<gene>
    <name evidence="4" type="ORF">RFI_00431</name>
</gene>
<keyword evidence="5" id="KW-1185">Reference proteome</keyword>
<dbReference type="PANTHER" id="PTHR19879">
    <property type="entry name" value="TRANSCRIPTION INITIATION FACTOR TFIID"/>
    <property type="match status" value="1"/>
</dbReference>
<evidence type="ECO:0000313" key="5">
    <source>
        <dbReference type="Proteomes" id="UP000023152"/>
    </source>
</evidence>
<accession>X6PDQ1</accession>
<evidence type="ECO:0000256" key="3">
    <source>
        <dbReference type="PROSITE-ProRule" id="PRU00221"/>
    </source>
</evidence>
<dbReference type="InterPro" id="IPR001680">
    <property type="entry name" value="WD40_rpt"/>
</dbReference>
<keyword evidence="1 3" id="KW-0853">WD repeat</keyword>
<dbReference type="OrthoDB" id="431715at2759"/>
<dbReference type="SUPFAM" id="SSF50978">
    <property type="entry name" value="WD40 repeat-like"/>
    <property type="match status" value="1"/>
</dbReference>
<keyword evidence="2" id="KW-0677">Repeat</keyword>
<evidence type="ECO:0000256" key="2">
    <source>
        <dbReference type="ARBA" id="ARBA00022737"/>
    </source>
</evidence>
<sequence length="399" mass="44964">MGASQNTDNRVTNKDRETIAANENAKTQQLKIKVIIQYWIQEVNIKLGWINNFDKIVAKYVNKVTLYSSSSTFNLQVVGFTLLKILKGHENVIRSVKFSPDGSNIVSSSRDNTVRIWDVGSGKQIQTFREDSGSMYTAKFSPDGHNVLSCSYDGTIRLWDIASGKQIQVFKGHFSPVNIAEFSPDGRTIISCALDTTIRLWSTQSGIEMMKLEGHSDIVWCAHFSQMVNIFNIGIWDVKSGKRLQQSTGHSDSIRHVNFSPDGQFIVSCSSDKTIRIWDVISGREVKNLQGHSSNVNIVIYFPDGQTIVSGSDDKTIRIWDVKSGKEIQKLEGHSASVRSIDVSPDELLQAQILLVYAQYYINLEVFMKKKRKCNCNDLQINKVNFCMVTLNTHHKVLT</sequence>
<feature type="repeat" description="WD" evidence="3">
    <location>
        <begin position="247"/>
        <end position="288"/>
    </location>
</feature>
<comment type="caution">
    <text evidence="4">The sequence shown here is derived from an EMBL/GenBank/DDBJ whole genome shotgun (WGS) entry which is preliminary data.</text>
</comment>
<feature type="repeat" description="WD" evidence="3">
    <location>
        <begin position="289"/>
        <end position="330"/>
    </location>
</feature>
<dbReference type="CDD" id="cd00200">
    <property type="entry name" value="WD40"/>
    <property type="match status" value="1"/>
</dbReference>
<dbReference type="EMBL" id="ASPP01000459">
    <property type="protein sequence ID" value="ETO36630.1"/>
    <property type="molecule type" value="Genomic_DNA"/>
</dbReference>
<dbReference type="PROSITE" id="PS50294">
    <property type="entry name" value="WD_REPEATS_REGION"/>
    <property type="match status" value="5"/>
</dbReference>
<dbReference type="PROSITE" id="PS00678">
    <property type="entry name" value="WD_REPEATS_1"/>
    <property type="match status" value="4"/>
</dbReference>
<dbReference type="InterPro" id="IPR036322">
    <property type="entry name" value="WD40_repeat_dom_sf"/>
</dbReference>
<protein>
    <submittedName>
        <fullName evidence="4">G-protein beta WD-40 repeats containing protein</fullName>
    </submittedName>
</protein>
<proteinExistence type="predicted"/>
<dbReference type="Proteomes" id="UP000023152">
    <property type="component" value="Unassembled WGS sequence"/>
</dbReference>
<feature type="repeat" description="WD" evidence="3">
    <location>
        <begin position="170"/>
        <end position="211"/>
    </location>
</feature>
<feature type="repeat" description="WD" evidence="3">
    <location>
        <begin position="86"/>
        <end position="127"/>
    </location>
</feature>
<name>X6PDQ1_RETFI</name>
<evidence type="ECO:0000313" key="4">
    <source>
        <dbReference type="EMBL" id="ETO36630.1"/>
    </source>
</evidence>
<organism evidence="4 5">
    <name type="scientific">Reticulomyxa filosa</name>
    <dbReference type="NCBI Taxonomy" id="46433"/>
    <lineage>
        <taxon>Eukaryota</taxon>
        <taxon>Sar</taxon>
        <taxon>Rhizaria</taxon>
        <taxon>Retaria</taxon>
        <taxon>Foraminifera</taxon>
        <taxon>Monothalamids</taxon>
        <taxon>Reticulomyxidae</taxon>
        <taxon>Reticulomyxa</taxon>
    </lineage>
</organism>
<dbReference type="Pfam" id="PF00400">
    <property type="entry name" value="WD40"/>
    <property type="match status" value="6"/>
</dbReference>